<dbReference type="RefSeq" id="WP_145027266.1">
    <property type="nucleotide sequence ID" value="NZ_CP036271.1"/>
</dbReference>
<dbReference type="InterPro" id="IPR002372">
    <property type="entry name" value="PQQ_rpt_dom"/>
</dbReference>
<dbReference type="InterPro" id="IPR018391">
    <property type="entry name" value="PQQ_b-propeller_rpt"/>
</dbReference>
<dbReference type="InParanoid" id="A0A517S9B9"/>
<dbReference type="InterPro" id="IPR015943">
    <property type="entry name" value="WD40/YVTN_repeat-like_dom_sf"/>
</dbReference>
<dbReference type="Proteomes" id="UP000315700">
    <property type="component" value="Chromosome"/>
</dbReference>
<dbReference type="Pfam" id="PF13360">
    <property type="entry name" value="PQQ_2"/>
    <property type="match status" value="1"/>
</dbReference>
<gene>
    <name evidence="3" type="primary">bamB_3</name>
    <name evidence="3" type="ORF">Pan44_07080</name>
</gene>
<protein>
    <submittedName>
        <fullName evidence="3">Outer membrane protein assembly factor BamB</fullName>
    </submittedName>
</protein>
<accession>A0A517S9B9</accession>
<keyword evidence="1" id="KW-0732">Signal</keyword>
<keyword evidence="4" id="KW-1185">Reference proteome</keyword>
<dbReference type="SMART" id="SM00564">
    <property type="entry name" value="PQQ"/>
    <property type="match status" value="3"/>
</dbReference>
<evidence type="ECO:0000313" key="4">
    <source>
        <dbReference type="Proteomes" id="UP000315700"/>
    </source>
</evidence>
<dbReference type="AlphaFoldDB" id="A0A517S9B9"/>
<dbReference type="EMBL" id="CP036271">
    <property type="protein sequence ID" value="QDT52696.1"/>
    <property type="molecule type" value="Genomic_DNA"/>
</dbReference>
<organism evidence="3 4">
    <name type="scientific">Caulifigura coniformis</name>
    <dbReference type="NCBI Taxonomy" id="2527983"/>
    <lineage>
        <taxon>Bacteria</taxon>
        <taxon>Pseudomonadati</taxon>
        <taxon>Planctomycetota</taxon>
        <taxon>Planctomycetia</taxon>
        <taxon>Planctomycetales</taxon>
        <taxon>Planctomycetaceae</taxon>
        <taxon>Caulifigura</taxon>
    </lineage>
</organism>
<sequence length="440" mass="47827" precursor="true">MRSQRSFSAIFFSALVSVSTSAFADDWPQWLGPQRNGVWSETGIVETFPAEGPPVKWRARIAGGYSGPAVADGRVFVSDYVRKSGDAKADPGVKNILQGNERLLCLDEKTGQELWVHSYPRTYEISYPAGPRATPTVDGDRVYSLGAEGDLRCLSVKDGSVIWAKNFQNDYQATTPMWGFAAHPLVDGDHLFATPGGPNAFAVCLDKKTGREIWRTLNSKDAGYCPPTMIEFHGRKELVLWTPESLNGVDPASGSVHWTVPLEPNFGMSIVPPVQVGDSLFAGGIVKIGVMLKLAATGMPEVLWKTSPKIGLGPVHSPILVVGNTLYGVDREGELTALDSATGGKLWETYAATTGDRRAGSATAFLTRNGDRFFLFNEKGDVIIAKLTPEKYEEVSRAHVIAPTQDAFGRAVIWSPPAFANRCMYVRNDNEIISLDLSAK</sequence>
<dbReference type="FunCoup" id="A0A517S9B9">
    <property type="interactions" value="19"/>
</dbReference>
<dbReference type="SUPFAM" id="SSF50998">
    <property type="entry name" value="Quinoprotein alcohol dehydrogenase-like"/>
    <property type="match status" value="1"/>
</dbReference>
<feature type="chain" id="PRO_5022100596" evidence="1">
    <location>
        <begin position="25"/>
        <end position="440"/>
    </location>
</feature>
<dbReference type="KEGG" id="ccos:Pan44_07080"/>
<name>A0A517S9B9_9PLAN</name>
<proteinExistence type="predicted"/>
<feature type="signal peptide" evidence="1">
    <location>
        <begin position="1"/>
        <end position="24"/>
    </location>
</feature>
<feature type="domain" description="Pyrrolo-quinoline quinone repeat" evidence="2">
    <location>
        <begin position="100"/>
        <end position="281"/>
    </location>
</feature>
<evidence type="ECO:0000256" key="1">
    <source>
        <dbReference type="SAM" id="SignalP"/>
    </source>
</evidence>
<dbReference type="PANTHER" id="PTHR34512:SF30">
    <property type="entry name" value="OUTER MEMBRANE PROTEIN ASSEMBLY FACTOR BAMB"/>
    <property type="match status" value="1"/>
</dbReference>
<evidence type="ECO:0000259" key="2">
    <source>
        <dbReference type="Pfam" id="PF13360"/>
    </source>
</evidence>
<dbReference type="Gene3D" id="2.130.10.10">
    <property type="entry name" value="YVTN repeat-like/Quinoprotein amine dehydrogenase"/>
    <property type="match status" value="1"/>
</dbReference>
<evidence type="ECO:0000313" key="3">
    <source>
        <dbReference type="EMBL" id="QDT52696.1"/>
    </source>
</evidence>
<dbReference type="InterPro" id="IPR011047">
    <property type="entry name" value="Quinoprotein_ADH-like_sf"/>
</dbReference>
<dbReference type="PANTHER" id="PTHR34512">
    <property type="entry name" value="CELL SURFACE PROTEIN"/>
    <property type="match status" value="1"/>
</dbReference>
<dbReference type="OrthoDB" id="4726955at2"/>
<reference evidence="3 4" key="1">
    <citation type="submission" date="2019-02" db="EMBL/GenBank/DDBJ databases">
        <title>Deep-cultivation of Planctomycetes and their phenomic and genomic characterization uncovers novel biology.</title>
        <authorList>
            <person name="Wiegand S."/>
            <person name="Jogler M."/>
            <person name="Boedeker C."/>
            <person name="Pinto D."/>
            <person name="Vollmers J."/>
            <person name="Rivas-Marin E."/>
            <person name="Kohn T."/>
            <person name="Peeters S.H."/>
            <person name="Heuer A."/>
            <person name="Rast P."/>
            <person name="Oberbeckmann S."/>
            <person name="Bunk B."/>
            <person name="Jeske O."/>
            <person name="Meyerdierks A."/>
            <person name="Storesund J.E."/>
            <person name="Kallscheuer N."/>
            <person name="Luecker S."/>
            <person name="Lage O.M."/>
            <person name="Pohl T."/>
            <person name="Merkel B.J."/>
            <person name="Hornburger P."/>
            <person name="Mueller R.-W."/>
            <person name="Bruemmer F."/>
            <person name="Labrenz M."/>
            <person name="Spormann A.M."/>
            <person name="Op den Camp H."/>
            <person name="Overmann J."/>
            <person name="Amann R."/>
            <person name="Jetten M.S.M."/>
            <person name="Mascher T."/>
            <person name="Medema M.H."/>
            <person name="Devos D.P."/>
            <person name="Kaster A.-K."/>
            <person name="Ovreas L."/>
            <person name="Rohde M."/>
            <person name="Galperin M.Y."/>
            <person name="Jogler C."/>
        </authorList>
    </citation>
    <scope>NUCLEOTIDE SEQUENCE [LARGE SCALE GENOMIC DNA]</scope>
    <source>
        <strain evidence="3 4">Pan44</strain>
    </source>
</reference>